<dbReference type="GO" id="GO:0016020">
    <property type="term" value="C:membrane"/>
    <property type="evidence" value="ECO:0007669"/>
    <property type="project" value="UniProtKB-SubCell"/>
</dbReference>
<name>A0A388KWN5_CHABU</name>
<dbReference type="STRING" id="69332.A0A388KWN5"/>
<organism evidence="10 11">
    <name type="scientific">Chara braunii</name>
    <name type="common">Braun's stonewort</name>
    <dbReference type="NCBI Taxonomy" id="69332"/>
    <lineage>
        <taxon>Eukaryota</taxon>
        <taxon>Viridiplantae</taxon>
        <taxon>Streptophyta</taxon>
        <taxon>Charophyceae</taxon>
        <taxon>Charales</taxon>
        <taxon>Characeae</taxon>
        <taxon>Chara</taxon>
    </lineage>
</organism>
<keyword evidence="6 7" id="KW-0472">Membrane</keyword>
<keyword evidence="11" id="KW-1185">Reference proteome</keyword>
<protein>
    <submittedName>
        <fullName evidence="10">Uncharacterized protein</fullName>
    </submittedName>
</protein>
<dbReference type="InterPro" id="IPR029962">
    <property type="entry name" value="TBL"/>
</dbReference>
<dbReference type="AlphaFoldDB" id="A0A388KWN5"/>
<evidence type="ECO:0000256" key="1">
    <source>
        <dbReference type="ARBA" id="ARBA00004167"/>
    </source>
</evidence>
<keyword evidence="3 7" id="KW-0812">Transmembrane</keyword>
<dbReference type="Pfam" id="PF13839">
    <property type="entry name" value="PC-Esterase"/>
    <property type="match status" value="1"/>
</dbReference>
<dbReference type="GO" id="GO:0016413">
    <property type="term" value="F:O-acetyltransferase activity"/>
    <property type="evidence" value="ECO:0007669"/>
    <property type="project" value="InterPro"/>
</dbReference>
<comment type="similarity">
    <text evidence="2">Belongs to the PC-esterase family. TBL subfamily.</text>
</comment>
<dbReference type="PANTHER" id="PTHR32285">
    <property type="entry name" value="PROTEIN TRICHOME BIREFRINGENCE-LIKE 9-RELATED"/>
    <property type="match status" value="1"/>
</dbReference>
<dbReference type="InterPro" id="IPR026057">
    <property type="entry name" value="TBL_C"/>
</dbReference>
<evidence type="ECO:0000313" key="10">
    <source>
        <dbReference type="EMBL" id="GBG74476.1"/>
    </source>
</evidence>
<dbReference type="Gramene" id="GBG74476">
    <property type="protein sequence ID" value="GBG74476"/>
    <property type="gene ID" value="CBR_g18886"/>
</dbReference>
<dbReference type="OrthoDB" id="630188at2759"/>
<dbReference type="PANTHER" id="PTHR32285:SF48">
    <property type="entry name" value="PROTEIN TRICHOME BIREFRINGENCE-LIKE 19"/>
    <property type="match status" value="1"/>
</dbReference>
<evidence type="ECO:0000256" key="3">
    <source>
        <dbReference type="ARBA" id="ARBA00022692"/>
    </source>
</evidence>
<reference evidence="10 11" key="1">
    <citation type="journal article" date="2018" name="Cell">
        <title>The Chara Genome: Secondary Complexity and Implications for Plant Terrestrialization.</title>
        <authorList>
            <person name="Nishiyama T."/>
            <person name="Sakayama H."/>
            <person name="Vries J.D."/>
            <person name="Buschmann H."/>
            <person name="Saint-Marcoux D."/>
            <person name="Ullrich K.K."/>
            <person name="Haas F.B."/>
            <person name="Vanderstraeten L."/>
            <person name="Becker D."/>
            <person name="Lang D."/>
            <person name="Vosolsobe S."/>
            <person name="Rombauts S."/>
            <person name="Wilhelmsson P.K.I."/>
            <person name="Janitza P."/>
            <person name="Kern R."/>
            <person name="Heyl A."/>
            <person name="Rumpler F."/>
            <person name="Villalobos L.I.A.C."/>
            <person name="Clay J.M."/>
            <person name="Skokan R."/>
            <person name="Toyoda A."/>
            <person name="Suzuki Y."/>
            <person name="Kagoshima H."/>
            <person name="Schijlen E."/>
            <person name="Tajeshwar N."/>
            <person name="Catarino B."/>
            <person name="Hetherington A.J."/>
            <person name="Saltykova A."/>
            <person name="Bonnot C."/>
            <person name="Breuninger H."/>
            <person name="Symeonidi A."/>
            <person name="Radhakrishnan G.V."/>
            <person name="Van Nieuwerburgh F."/>
            <person name="Deforce D."/>
            <person name="Chang C."/>
            <person name="Karol K.G."/>
            <person name="Hedrich R."/>
            <person name="Ulvskov P."/>
            <person name="Glockner G."/>
            <person name="Delwiche C.F."/>
            <person name="Petrasek J."/>
            <person name="Van de Peer Y."/>
            <person name="Friml J."/>
            <person name="Beilby M."/>
            <person name="Dolan L."/>
            <person name="Kohara Y."/>
            <person name="Sugano S."/>
            <person name="Fujiyama A."/>
            <person name="Delaux P.-M."/>
            <person name="Quint M."/>
            <person name="TheiBen G."/>
            <person name="Hagemann M."/>
            <person name="Harholt J."/>
            <person name="Dunand C."/>
            <person name="Zachgo S."/>
            <person name="Langdale J."/>
            <person name="Maumus F."/>
            <person name="Straeten D.V.D."/>
            <person name="Gould S.B."/>
            <person name="Rensing S.A."/>
        </authorList>
    </citation>
    <scope>NUCLEOTIDE SEQUENCE [LARGE SCALE GENOMIC DNA]</scope>
    <source>
        <strain evidence="10 11">S276</strain>
    </source>
</reference>
<comment type="subcellular location">
    <subcellularLocation>
        <location evidence="1">Membrane</location>
        <topology evidence="1">Single-pass membrane protein</topology>
    </subcellularLocation>
</comment>
<sequence length="489" mass="54914">MLRKKKGWERPTFAVPLAMRPGEFGAGSPVRRVGVTVGLAVALALIVGLAAAHFRAGSDVFAGLKGSAGFSYYAAAGNSRERENSPPLLSRLPMTAAGLYDVTSDDHGGTENDISSSLTVEDSVEGQLEDLRFRNTVSGSTQCDLTKGRWVAGPEMSPYSENTCKYIPSKWKCRREGRDTNYSRWRWQPDDCNLEQFKADVFLELFRNKTIGFVGDSILRNVFISFLCLLNAFQPVVPVNGTTFKSRFASFEVPSYGVILHYGTSHFLTVESADQEEFKAINRTREGRYYVVVHLDKVNDRLKDIITTCDAMVLGSGQWYQATGKTKFYVRNSTLWDGVDDLTAFEEGMRTVIKHIESNFKGPVVFQSYAPSHFTGGDWNSGGQCSETQPWSDDAVLEMEKLSPAVRYEEVQQRVFSETGGSVELLDITHLSMYRIDAHIVRSHRESLRDCMHWCLPGIPDTWNDMLFRILTRRPERIRQTEVHGSSGK</sequence>
<dbReference type="EMBL" id="BFEA01000203">
    <property type="protein sequence ID" value="GBG74476.1"/>
    <property type="molecule type" value="Genomic_DNA"/>
</dbReference>
<proteinExistence type="inferred from homology"/>
<evidence type="ECO:0000256" key="5">
    <source>
        <dbReference type="ARBA" id="ARBA00022989"/>
    </source>
</evidence>
<evidence type="ECO:0000256" key="2">
    <source>
        <dbReference type="ARBA" id="ARBA00007727"/>
    </source>
</evidence>
<feature type="transmembrane region" description="Helical" evidence="7">
    <location>
        <begin position="33"/>
        <end position="54"/>
    </location>
</feature>
<evidence type="ECO:0000259" key="8">
    <source>
        <dbReference type="Pfam" id="PF13839"/>
    </source>
</evidence>
<comment type="caution">
    <text evidence="10">The sequence shown here is derived from an EMBL/GenBank/DDBJ whole genome shotgun (WGS) entry which is preliminary data.</text>
</comment>
<evidence type="ECO:0000313" key="11">
    <source>
        <dbReference type="Proteomes" id="UP000265515"/>
    </source>
</evidence>
<feature type="domain" description="Trichome birefringence-like C-terminal" evidence="8">
    <location>
        <begin position="195"/>
        <end position="469"/>
    </location>
</feature>
<evidence type="ECO:0000259" key="9">
    <source>
        <dbReference type="Pfam" id="PF14416"/>
    </source>
</evidence>
<gene>
    <name evidence="10" type="ORF">CBR_g18886</name>
</gene>
<dbReference type="Proteomes" id="UP000265515">
    <property type="component" value="Unassembled WGS sequence"/>
</dbReference>
<keyword evidence="4" id="KW-0735">Signal-anchor</keyword>
<evidence type="ECO:0000256" key="6">
    <source>
        <dbReference type="ARBA" id="ARBA00023136"/>
    </source>
</evidence>
<dbReference type="InterPro" id="IPR025846">
    <property type="entry name" value="TBL_N"/>
</dbReference>
<dbReference type="OMA" id="CILSQAD"/>
<feature type="domain" description="Trichome birefringence-like N-terminal" evidence="9">
    <location>
        <begin position="142"/>
        <end position="193"/>
    </location>
</feature>
<evidence type="ECO:0000256" key="7">
    <source>
        <dbReference type="SAM" id="Phobius"/>
    </source>
</evidence>
<dbReference type="Pfam" id="PF14416">
    <property type="entry name" value="PMR5N"/>
    <property type="match status" value="1"/>
</dbReference>
<accession>A0A388KWN5</accession>
<evidence type="ECO:0000256" key="4">
    <source>
        <dbReference type="ARBA" id="ARBA00022968"/>
    </source>
</evidence>
<keyword evidence="5 7" id="KW-1133">Transmembrane helix</keyword>